<keyword evidence="3" id="KW-1185">Reference proteome</keyword>
<protein>
    <submittedName>
        <fullName evidence="2">Helix-turn-helix domain-containing protein</fullName>
    </submittedName>
</protein>
<feature type="domain" description="HTH cro/C1-type" evidence="1">
    <location>
        <begin position="18"/>
        <end position="71"/>
    </location>
</feature>
<comment type="caution">
    <text evidence="2">The sequence shown here is derived from an EMBL/GenBank/DDBJ whole genome shotgun (WGS) entry which is preliminary data.</text>
</comment>
<reference evidence="2 3" key="1">
    <citation type="submission" date="2020-06" db="EMBL/GenBank/DDBJ databases">
        <title>Actinomadura xiongansis sp. nov., isolated from soil of Baiyangdian.</title>
        <authorList>
            <person name="Zhang X."/>
        </authorList>
    </citation>
    <scope>NUCLEOTIDE SEQUENCE [LARGE SCALE GENOMIC DNA]</scope>
    <source>
        <strain evidence="2 3">HBUM206468</strain>
    </source>
</reference>
<dbReference type="SUPFAM" id="SSF47413">
    <property type="entry name" value="lambda repressor-like DNA-binding domains"/>
    <property type="match status" value="1"/>
</dbReference>
<dbReference type="InterPro" id="IPR043917">
    <property type="entry name" value="DUF5753"/>
</dbReference>
<dbReference type="InterPro" id="IPR001387">
    <property type="entry name" value="Cro/C1-type_HTH"/>
</dbReference>
<dbReference type="PROSITE" id="PS50943">
    <property type="entry name" value="HTH_CROC1"/>
    <property type="match status" value="1"/>
</dbReference>
<dbReference type="Proteomes" id="UP000805614">
    <property type="component" value="Unassembled WGS sequence"/>
</dbReference>
<dbReference type="RefSeq" id="WP_187241651.1">
    <property type="nucleotide sequence ID" value="NZ_BAAAOK010000042.1"/>
</dbReference>
<name>A0ABR7LIG8_9ACTN</name>
<organism evidence="2 3">
    <name type="scientific">Actinomadura alba</name>
    <dbReference type="NCBI Taxonomy" id="406431"/>
    <lineage>
        <taxon>Bacteria</taxon>
        <taxon>Bacillati</taxon>
        <taxon>Actinomycetota</taxon>
        <taxon>Actinomycetes</taxon>
        <taxon>Streptosporangiales</taxon>
        <taxon>Thermomonosporaceae</taxon>
        <taxon>Actinomadura</taxon>
    </lineage>
</organism>
<evidence type="ECO:0000313" key="3">
    <source>
        <dbReference type="Proteomes" id="UP000805614"/>
    </source>
</evidence>
<evidence type="ECO:0000259" key="1">
    <source>
        <dbReference type="PROSITE" id="PS50943"/>
    </source>
</evidence>
<dbReference type="Gene3D" id="1.10.260.40">
    <property type="entry name" value="lambda repressor-like DNA-binding domains"/>
    <property type="match status" value="1"/>
</dbReference>
<gene>
    <name evidence="2" type="ORF">HKK74_03900</name>
</gene>
<dbReference type="EMBL" id="JABVEC010000002">
    <property type="protein sequence ID" value="MBC6464641.1"/>
    <property type="molecule type" value="Genomic_DNA"/>
</dbReference>
<dbReference type="InterPro" id="IPR010982">
    <property type="entry name" value="Lambda_DNA-bd_dom_sf"/>
</dbReference>
<proteinExistence type="predicted"/>
<accession>A0ABR7LIG8</accession>
<sequence>MAPRQNPDPLLETFAAELRARREAADLSRNRLAEALGCSPQWIAKVENCEKPPSPDFARDLDTYFKTGGTFHRIWEKFNDLRKRRLIPTGFRPLAEAEQEATEISIFAPILIPGLVQTEDCARRVLSAGQHPDKAEEMLAIRLARQAILTKPDPPWMFLLVGESVIRDLRPETRTGQCKRFLDVIAQHNVSVQVLPVHAPVYESSGFQLLGFNTSPDVAYIEGAGGHGRMLTDAHDVHRLTVLFNVIRSAALSAEESENLIRLIMEADA</sequence>
<dbReference type="Pfam" id="PF13560">
    <property type="entry name" value="HTH_31"/>
    <property type="match status" value="1"/>
</dbReference>
<dbReference type="SMART" id="SM00530">
    <property type="entry name" value="HTH_XRE"/>
    <property type="match status" value="1"/>
</dbReference>
<dbReference type="CDD" id="cd00093">
    <property type="entry name" value="HTH_XRE"/>
    <property type="match status" value="1"/>
</dbReference>
<dbReference type="Pfam" id="PF19054">
    <property type="entry name" value="DUF5753"/>
    <property type="match status" value="1"/>
</dbReference>
<evidence type="ECO:0000313" key="2">
    <source>
        <dbReference type="EMBL" id="MBC6464641.1"/>
    </source>
</evidence>